<feature type="non-terminal residue" evidence="1">
    <location>
        <position position="70"/>
    </location>
</feature>
<keyword evidence="2" id="KW-1185">Reference proteome</keyword>
<accession>A0A9N9DJ28</accession>
<protein>
    <submittedName>
        <fullName evidence="1">11367_t:CDS:1</fullName>
    </submittedName>
</protein>
<sequence>MDHSGFIFWIVDGQGCISMFLWSEMEECLQFMGNNIVEGFKKYFEGPENMPVWEDGAWVPKKELIYLGKK</sequence>
<dbReference type="Proteomes" id="UP000789572">
    <property type="component" value="Unassembled WGS sequence"/>
</dbReference>
<organism evidence="1 2">
    <name type="scientific">Paraglomus occultum</name>
    <dbReference type="NCBI Taxonomy" id="144539"/>
    <lineage>
        <taxon>Eukaryota</taxon>
        <taxon>Fungi</taxon>
        <taxon>Fungi incertae sedis</taxon>
        <taxon>Mucoromycota</taxon>
        <taxon>Glomeromycotina</taxon>
        <taxon>Glomeromycetes</taxon>
        <taxon>Paraglomerales</taxon>
        <taxon>Paraglomeraceae</taxon>
        <taxon>Paraglomus</taxon>
    </lineage>
</organism>
<comment type="caution">
    <text evidence="1">The sequence shown here is derived from an EMBL/GenBank/DDBJ whole genome shotgun (WGS) entry which is preliminary data.</text>
</comment>
<evidence type="ECO:0000313" key="1">
    <source>
        <dbReference type="EMBL" id="CAG8641876.1"/>
    </source>
</evidence>
<dbReference type="AlphaFoldDB" id="A0A9N9DJ28"/>
<name>A0A9N9DJ28_9GLOM</name>
<proteinExistence type="predicted"/>
<evidence type="ECO:0000313" key="2">
    <source>
        <dbReference type="Proteomes" id="UP000789572"/>
    </source>
</evidence>
<gene>
    <name evidence="1" type="ORF">POCULU_LOCUS9463</name>
</gene>
<dbReference type="EMBL" id="CAJVPJ010003576">
    <property type="protein sequence ID" value="CAG8641876.1"/>
    <property type="molecule type" value="Genomic_DNA"/>
</dbReference>
<reference evidence="1" key="1">
    <citation type="submission" date="2021-06" db="EMBL/GenBank/DDBJ databases">
        <authorList>
            <person name="Kallberg Y."/>
            <person name="Tangrot J."/>
            <person name="Rosling A."/>
        </authorList>
    </citation>
    <scope>NUCLEOTIDE SEQUENCE</scope>
    <source>
        <strain evidence="1">IA702</strain>
    </source>
</reference>